<proteinExistence type="predicted"/>
<evidence type="ECO:0000256" key="1">
    <source>
        <dbReference type="ARBA" id="ARBA00004479"/>
    </source>
</evidence>
<feature type="chain" id="PRO_5024354519" description="Malectin-like domain-containing protein" evidence="12">
    <location>
        <begin position="25"/>
        <end position="648"/>
    </location>
</feature>
<keyword evidence="3" id="KW-0808">Transferase</keyword>
<feature type="transmembrane region" description="Helical" evidence="11">
    <location>
        <begin position="415"/>
        <end position="439"/>
    </location>
</feature>
<keyword evidence="9 11" id="KW-0472">Membrane</keyword>
<keyword evidence="8 11" id="KW-1133">Transmembrane helix</keyword>
<dbReference type="GO" id="GO:0005524">
    <property type="term" value="F:ATP binding"/>
    <property type="evidence" value="ECO:0007669"/>
    <property type="project" value="UniProtKB-KW"/>
</dbReference>
<evidence type="ECO:0000313" key="14">
    <source>
        <dbReference type="EMBL" id="KAD4385980.1"/>
    </source>
</evidence>
<feature type="domain" description="Malectin-like" evidence="13">
    <location>
        <begin position="37"/>
        <end position="385"/>
    </location>
</feature>
<dbReference type="FunFam" id="2.60.120.430:FF:000001">
    <property type="entry name" value="Receptor-like protein kinase FERONIA"/>
    <property type="match status" value="1"/>
</dbReference>
<accession>A0A5N6N8E4</accession>
<evidence type="ECO:0000256" key="9">
    <source>
        <dbReference type="ARBA" id="ARBA00023136"/>
    </source>
</evidence>
<evidence type="ECO:0000259" key="13">
    <source>
        <dbReference type="Pfam" id="PF12819"/>
    </source>
</evidence>
<reference evidence="14 15" key="1">
    <citation type="submission" date="2019-05" db="EMBL/GenBank/DDBJ databases">
        <title>Mikania micrantha, genome provides insights into the molecular mechanism of rapid growth.</title>
        <authorList>
            <person name="Liu B."/>
        </authorList>
    </citation>
    <scope>NUCLEOTIDE SEQUENCE [LARGE SCALE GENOMIC DNA]</scope>
    <source>
        <strain evidence="14">NLD-2019</strain>
        <tissue evidence="14">Leaf</tissue>
    </source>
</reference>
<keyword evidence="2" id="KW-0418">Kinase</keyword>
<dbReference type="PANTHER" id="PTHR34590:SF10">
    <property type="entry name" value="RECEPTOR-LIKE PROTEIN KINASE HERK 1"/>
    <property type="match status" value="1"/>
</dbReference>
<feature type="signal peptide" evidence="12">
    <location>
        <begin position="1"/>
        <end position="24"/>
    </location>
</feature>
<dbReference type="GO" id="GO:0016020">
    <property type="term" value="C:membrane"/>
    <property type="evidence" value="ECO:0007669"/>
    <property type="project" value="UniProtKB-SubCell"/>
</dbReference>
<evidence type="ECO:0000256" key="11">
    <source>
        <dbReference type="SAM" id="Phobius"/>
    </source>
</evidence>
<evidence type="ECO:0000256" key="12">
    <source>
        <dbReference type="SAM" id="SignalP"/>
    </source>
</evidence>
<evidence type="ECO:0000256" key="10">
    <source>
        <dbReference type="ARBA" id="ARBA00023180"/>
    </source>
</evidence>
<evidence type="ECO:0000256" key="7">
    <source>
        <dbReference type="ARBA" id="ARBA00022840"/>
    </source>
</evidence>
<dbReference type="PANTHER" id="PTHR34590">
    <property type="entry name" value="OS03G0124300 PROTEIN-RELATED"/>
    <property type="match status" value="1"/>
</dbReference>
<evidence type="ECO:0000256" key="4">
    <source>
        <dbReference type="ARBA" id="ARBA00022692"/>
    </source>
</evidence>
<keyword evidence="6" id="KW-0547">Nucleotide-binding</keyword>
<keyword evidence="10" id="KW-0325">Glycoprotein</keyword>
<evidence type="ECO:0000256" key="8">
    <source>
        <dbReference type="ARBA" id="ARBA00022989"/>
    </source>
</evidence>
<comment type="subcellular location">
    <subcellularLocation>
        <location evidence="1">Membrane</location>
        <topology evidence="1">Single-pass type I membrane protein</topology>
    </subcellularLocation>
</comment>
<comment type="caution">
    <text evidence="14">The sequence shown here is derived from an EMBL/GenBank/DDBJ whole genome shotgun (WGS) entry which is preliminary data.</text>
</comment>
<dbReference type="InterPro" id="IPR045272">
    <property type="entry name" value="ANXUR1/2-like"/>
</dbReference>
<dbReference type="GO" id="GO:0004714">
    <property type="term" value="F:transmembrane receptor protein tyrosine kinase activity"/>
    <property type="evidence" value="ECO:0007669"/>
    <property type="project" value="InterPro"/>
</dbReference>
<keyword evidence="7" id="KW-0067">ATP-binding</keyword>
<evidence type="ECO:0000256" key="3">
    <source>
        <dbReference type="ARBA" id="ARBA00022679"/>
    </source>
</evidence>
<dbReference type="EMBL" id="SZYD01000013">
    <property type="protein sequence ID" value="KAD4385980.1"/>
    <property type="molecule type" value="Genomic_DNA"/>
</dbReference>
<protein>
    <recommendedName>
        <fullName evidence="13">Malectin-like domain-containing protein</fullName>
    </recommendedName>
</protein>
<organism evidence="14 15">
    <name type="scientific">Mikania micrantha</name>
    <name type="common">bitter vine</name>
    <dbReference type="NCBI Taxonomy" id="192012"/>
    <lineage>
        <taxon>Eukaryota</taxon>
        <taxon>Viridiplantae</taxon>
        <taxon>Streptophyta</taxon>
        <taxon>Embryophyta</taxon>
        <taxon>Tracheophyta</taxon>
        <taxon>Spermatophyta</taxon>
        <taxon>Magnoliopsida</taxon>
        <taxon>eudicotyledons</taxon>
        <taxon>Gunneridae</taxon>
        <taxon>Pentapetalae</taxon>
        <taxon>asterids</taxon>
        <taxon>campanulids</taxon>
        <taxon>Asterales</taxon>
        <taxon>Asteraceae</taxon>
        <taxon>Asteroideae</taxon>
        <taxon>Heliantheae alliance</taxon>
        <taxon>Eupatorieae</taxon>
        <taxon>Mikania</taxon>
    </lineage>
</organism>
<evidence type="ECO:0000256" key="2">
    <source>
        <dbReference type="ARBA" id="ARBA00022527"/>
    </source>
</evidence>
<evidence type="ECO:0000256" key="5">
    <source>
        <dbReference type="ARBA" id="ARBA00022729"/>
    </source>
</evidence>
<dbReference type="GO" id="GO:0004674">
    <property type="term" value="F:protein serine/threonine kinase activity"/>
    <property type="evidence" value="ECO:0007669"/>
    <property type="project" value="UniProtKB-KW"/>
</dbReference>
<dbReference type="FunFam" id="2.60.120.430:FF:000005">
    <property type="entry name" value="Putative receptor-like protein kinase"/>
    <property type="match status" value="1"/>
</dbReference>
<evidence type="ECO:0000313" key="15">
    <source>
        <dbReference type="Proteomes" id="UP000326396"/>
    </source>
</evidence>
<dbReference type="OrthoDB" id="4062651at2759"/>
<dbReference type="Pfam" id="PF12819">
    <property type="entry name" value="Malectin_like"/>
    <property type="match status" value="1"/>
</dbReference>
<keyword evidence="4 11" id="KW-0812">Transmembrane</keyword>
<gene>
    <name evidence="14" type="ORF">E3N88_26149</name>
</gene>
<dbReference type="AlphaFoldDB" id="A0A5N6N8E4"/>
<evidence type="ECO:0000256" key="6">
    <source>
        <dbReference type="ARBA" id="ARBA00022741"/>
    </source>
</evidence>
<keyword evidence="5 12" id="KW-0732">Signal</keyword>
<dbReference type="Proteomes" id="UP000326396">
    <property type="component" value="Linkage Group LG3"/>
</dbReference>
<dbReference type="InterPro" id="IPR024788">
    <property type="entry name" value="Malectin-like_Carb-bd_dom"/>
</dbReference>
<sequence length="648" mass="71229">MSCLKWVALVLAFVLSSFVHPSSTTSFSPVDSYLIVCGSSQNVTFLGQTYVPDSDESSKVSLNNKQDSYVVHSNSSVPLPVHESARVFTKTTTYQFKIKKPSLHWIRLYFYPIPGHNLTSASLTVVTENFVLLNNYTFKSYNGSDHLFKEYLINVTSNSLLLNFIPSNNSIAFINAIEVVSVPDELIPNEATTVFPSTTVNGLSFHTFETMYRLNMGGPKLTPQNDTLGRTWENDKDYIHVNGSAANVSVNPSVIKYTESVTPEIAPNWVYATAQTMGDANVADIDFNITWVLPVDPNFTYLVRVHFCDIVSTSLNTLVFNLYINSENAYPDLELSSLTGSLDVPFYKDFVCNSSDDSGTLTVSIGPDTVAEDKNVILNGLEVLKISNEARSLDGITSVENILVFPSKKTKKTGVIIGGVVAIVVLSLCLCLCLCCIMAKRSKTSQLKPSWLPLPLHGNSLTVTKMSTASQKSGTASCISLASCNLGRNFTFQEIMDATNKFDEIICSRPALNPVLPRDQVNIAEWALTWQKKGMLDHIMDGNLAGKVNPASLKKFGETAEKCLAEYGVDRPSMGDVLWNLEYSLQLEETSSALMEPDDNSTNHIQEIPFTPVEPFENTTSMIDGAHSCTDEDATSAVFSQLVNPRGR</sequence>
<keyword evidence="15" id="KW-1185">Reference proteome</keyword>
<name>A0A5N6N8E4_9ASTR</name>
<dbReference type="Gene3D" id="1.10.510.10">
    <property type="entry name" value="Transferase(Phosphotransferase) domain 1"/>
    <property type="match status" value="1"/>
</dbReference>
<keyword evidence="2" id="KW-0723">Serine/threonine-protein kinase</keyword>
<dbReference type="Gene3D" id="2.60.120.430">
    <property type="entry name" value="Galactose-binding lectin"/>
    <property type="match status" value="2"/>
</dbReference>